<evidence type="ECO:0000259" key="3">
    <source>
        <dbReference type="PROSITE" id="PS50943"/>
    </source>
</evidence>
<dbReference type="SMART" id="SM00530">
    <property type="entry name" value="HTH_XRE"/>
    <property type="match status" value="1"/>
</dbReference>
<feature type="region of interest" description="Disordered" evidence="2">
    <location>
        <begin position="71"/>
        <end position="107"/>
    </location>
</feature>
<evidence type="ECO:0000313" key="5">
    <source>
        <dbReference type="Proteomes" id="UP000311008"/>
    </source>
</evidence>
<keyword evidence="1" id="KW-0238">DNA-binding</keyword>
<gene>
    <name evidence="4" type="ORF">FIU01_03080</name>
</gene>
<keyword evidence="5" id="KW-1185">Reference proteome</keyword>
<proteinExistence type="predicted"/>
<dbReference type="GO" id="GO:0005829">
    <property type="term" value="C:cytosol"/>
    <property type="evidence" value="ECO:0007669"/>
    <property type="project" value="TreeGrafter"/>
</dbReference>
<dbReference type="InterPro" id="IPR001387">
    <property type="entry name" value="Cro/C1-type_HTH"/>
</dbReference>
<dbReference type="OrthoDB" id="5957901at2"/>
<dbReference type="SUPFAM" id="SSF47413">
    <property type="entry name" value="lambda repressor-like DNA-binding domains"/>
    <property type="match status" value="1"/>
</dbReference>
<dbReference type="AlphaFoldDB" id="A0A5B8CQR2"/>
<dbReference type="GO" id="GO:0003677">
    <property type="term" value="F:DNA binding"/>
    <property type="evidence" value="ECO:0007669"/>
    <property type="project" value="UniProtKB-KW"/>
</dbReference>
<reference evidence="5" key="1">
    <citation type="journal article" date="2019" name="ISME J.">
        <title>Evolution in action: habitat transition from sediment to the pelagial leads to genome streamlining in Methylophilaceae.</title>
        <authorList>
            <person name="Salcher M."/>
            <person name="Schaefle D."/>
            <person name="Kaspar M."/>
            <person name="Neuenschwander S.M."/>
            <person name="Ghai R."/>
        </authorList>
    </citation>
    <scope>NUCLEOTIDE SEQUENCE [LARGE SCALE GENOMIC DNA]</scope>
    <source>
        <strain evidence="5">MMS-M-51</strain>
    </source>
</reference>
<dbReference type="EMBL" id="CP040946">
    <property type="protein sequence ID" value="QDC43604.1"/>
    <property type="molecule type" value="Genomic_DNA"/>
</dbReference>
<sequence>MKTTITSGQQLKAHIKSLRKRRNWTQQMLATKMGLSQSRIVQIERNPNLVSFDQLLLLFNILGVSMSLELNSDDQSNESPDSTNKHSETADLQDAQNQATESKQAKW</sequence>
<dbReference type="PANTHER" id="PTHR46797">
    <property type="entry name" value="HTH-TYPE TRANSCRIPTIONAL REGULATOR"/>
    <property type="match status" value="1"/>
</dbReference>
<accession>A0A5B8CQR2</accession>
<dbReference type="InterPro" id="IPR010982">
    <property type="entry name" value="Lambda_DNA-bd_dom_sf"/>
</dbReference>
<dbReference type="Gene3D" id="1.10.260.40">
    <property type="entry name" value="lambda repressor-like DNA-binding domains"/>
    <property type="match status" value="1"/>
</dbReference>
<dbReference type="RefSeq" id="WP_140002862.1">
    <property type="nucleotide sequence ID" value="NZ_CP040946.1"/>
</dbReference>
<evidence type="ECO:0000256" key="2">
    <source>
        <dbReference type="SAM" id="MobiDB-lite"/>
    </source>
</evidence>
<dbReference type="InterPro" id="IPR050807">
    <property type="entry name" value="TransReg_Diox_bact_type"/>
</dbReference>
<evidence type="ECO:0000256" key="1">
    <source>
        <dbReference type="ARBA" id="ARBA00023125"/>
    </source>
</evidence>
<dbReference type="GO" id="GO:0003700">
    <property type="term" value="F:DNA-binding transcription factor activity"/>
    <property type="evidence" value="ECO:0007669"/>
    <property type="project" value="TreeGrafter"/>
</dbReference>
<dbReference type="Proteomes" id="UP000311008">
    <property type="component" value="Chromosome"/>
</dbReference>
<dbReference type="Pfam" id="PF01381">
    <property type="entry name" value="HTH_3"/>
    <property type="match status" value="1"/>
</dbReference>
<dbReference type="CDD" id="cd00093">
    <property type="entry name" value="HTH_XRE"/>
    <property type="match status" value="1"/>
</dbReference>
<dbReference type="PROSITE" id="PS50943">
    <property type="entry name" value="HTH_CROC1"/>
    <property type="match status" value="1"/>
</dbReference>
<feature type="compositionally biased region" description="Polar residues" evidence="2">
    <location>
        <begin position="94"/>
        <end position="107"/>
    </location>
</feature>
<name>A0A5B8CQR2_9PROT</name>
<feature type="domain" description="HTH cro/C1-type" evidence="3">
    <location>
        <begin position="15"/>
        <end position="70"/>
    </location>
</feature>
<dbReference type="KEGG" id="mmec:FIU01_03080"/>
<evidence type="ECO:0000313" key="4">
    <source>
        <dbReference type="EMBL" id="QDC43604.1"/>
    </source>
</evidence>
<dbReference type="PANTHER" id="PTHR46797:SF1">
    <property type="entry name" value="METHYLPHOSPHONATE SYNTHASE"/>
    <property type="match status" value="1"/>
</dbReference>
<protein>
    <submittedName>
        <fullName evidence="4">Helix-turn-helix transcriptional regulator</fullName>
    </submittedName>
</protein>
<organism evidence="4 5">
    <name type="scientific">Methylophilus medardicus</name>
    <dbReference type="NCBI Taxonomy" id="2588534"/>
    <lineage>
        <taxon>Bacteria</taxon>
        <taxon>Pseudomonadati</taxon>
        <taxon>Pseudomonadota</taxon>
        <taxon>Betaproteobacteria</taxon>
        <taxon>Nitrosomonadales</taxon>
        <taxon>Methylophilaceae</taxon>
        <taxon>Methylophilus</taxon>
    </lineage>
</organism>